<feature type="compositionally biased region" description="Low complexity" evidence="1">
    <location>
        <begin position="267"/>
        <end position="282"/>
    </location>
</feature>
<comment type="caution">
    <text evidence="2">The sequence shown here is derived from an EMBL/GenBank/DDBJ whole genome shotgun (WGS) entry which is preliminary data.</text>
</comment>
<feature type="compositionally biased region" description="Low complexity" evidence="1">
    <location>
        <begin position="72"/>
        <end position="102"/>
    </location>
</feature>
<dbReference type="InterPro" id="IPR011993">
    <property type="entry name" value="PH-like_dom_sf"/>
</dbReference>
<name>A0A8J2WZL9_9STRA</name>
<dbReference type="AlphaFoldDB" id="A0A8J2WZL9"/>
<accession>A0A8J2WZL9</accession>
<gene>
    <name evidence="2" type="ORF">PECAL_4P21000</name>
</gene>
<dbReference type="Proteomes" id="UP000789595">
    <property type="component" value="Unassembled WGS sequence"/>
</dbReference>
<organism evidence="2 3">
    <name type="scientific">Pelagomonas calceolata</name>
    <dbReference type="NCBI Taxonomy" id="35677"/>
    <lineage>
        <taxon>Eukaryota</taxon>
        <taxon>Sar</taxon>
        <taxon>Stramenopiles</taxon>
        <taxon>Ochrophyta</taxon>
        <taxon>Pelagophyceae</taxon>
        <taxon>Pelagomonadales</taxon>
        <taxon>Pelagomonadaceae</taxon>
        <taxon>Pelagomonas</taxon>
    </lineage>
</organism>
<evidence type="ECO:0000256" key="1">
    <source>
        <dbReference type="SAM" id="MobiDB-lite"/>
    </source>
</evidence>
<dbReference type="Gene3D" id="2.30.29.30">
    <property type="entry name" value="Pleckstrin-homology domain (PH domain)/Phosphotyrosine-binding domain (PTB)"/>
    <property type="match status" value="1"/>
</dbReference>
<evidence type="ECO:0000313" key="2">
    <source>
        <dbReference type="EMBL" id="CAH0374797.1"/>
    </source>
</evidence>
<feature type="region of interest" description="Disordered" evidence="1">
    <location>
        <begin position="267"/>
        <end position="310"/>
    </location>
</feature>
<feature type="region of interest" description="Disordered" evidence="1">
    <location>
        <begin position="1"/>
        <end position="142"/>
    </location>
</feature>
<protein>
    <submittedName>
        <fullName evidence="2">Uncharacterized protein</fullName>
    </submittedName>
</protein>
<dbReference type="EMBL" id="CAKKNE010000004">
    <property type="protein sequence ID" value="CAH0374797.1"/>
    <property type="molecule type" value="Genomic_DNA"/>
</dbReference>
<sequence>MESLLCGLGLGSAEAEPSEEQASSSASNQLSAALAYITGPTTSDEPSISRGYDWPEPPPSSPQRQGPWPIEARAPSPAAAAWASSDNLPARSSPTPVASGPNASPPSPTPAPRTFLVAATVRSPSDPRGRGTPMRRRPPSPVVNVRSAERRFLDEFLVMLADGFKMRKHGRRGGPKDRLVRLDGDMIVWTAVRPSFRLSERGGVKVAEVTEVRRTFAGRPRPSNVAEDRCLSLISKDRSVDLELPDNEVRELCHDGFSLLVKFGPPVTTSPSKAASTSTPSSRGVDPLGRPRTPPRIRPGRIPSIDHDME</sequence>
<evidence type="ECO:0000313" key="3">
    <source>
        <dbReference type="Proteomes" id="UP000789595"/>
    </source>
</evidence>
<feature type="compositionally biased region" description="Low complexity" evidence="1">
    <location>
        <begin position="12"/>
        <end position="35"/>
    </location>
</feature>
<keyword evidence="3" id="KW-1185">Reference proteome</keyword>
<reference evidence="2" key="1">
    <citation type="submission" date="2021-11" db="EMBL/GenBank/DDBJ databases">
        <authorList>
            <consortium name="Genoscope - CEA"/>
            <person name="William W."/>
        </authorList>
    </citation>
    <scope>NUCLEOTIDE SEQUENCE</scope>
</reference>
<proteinExistence type="predicted"/>
<dbReference type="OrthoDB" id="10635479at2759"/>